<evidence type="ECO:0000313" key="3">
    <source>
        <dbReference type="Proteomes" id="UP000077202"/>
    </source>
</evidence>
<name>A0A176W8S3_MARPO</name>
<organism evidence="2 3">
    <name type="scientific">Marchantia polymorpha subsp. ruderalis</name>
    <dbReference type="NCBI Taxonomy" id="1480154"/>
    <lineage>
        <taxon>Eukaryota</taxon>
        <taxon>Viridiplantae</taxon>
        <taxon>Streptophyta</taxon>
        <taxon>Embryophyta</taxon>
        <taxon>Marchantiophyta</taxon>
        <taxon>Marchantiopsida</taxon>
        <taxon>Marchantiidae</taxon>
        <taxon>Marchantiales</taxon>
        <taxon>Marchantiaceae</taxon>
        <taxon>Marchantia</taxon>
    </lineage>
</organism>
<dbReference type="Pfam" id="PF03101">
    <property type="entry name" value="FAR1"/>
    <property type="match status" value="1"/>
</dbReference>
<comment type="caution">
    <text evidence="2">The sequence shown here is derived from an EMBL/GenBank/DDBJ whole genome shotgun (WGS) entry which is preliminary data.</text>
</comment>
<evidence type="ECO:0000259" key="1">
    <source>
        <dbReference type="Pfam" id="PF03101"/>
    </source>
</evidence>
<dbReference type="PANTHER" id="PTHR47718">
    <property type="entry name" value="OS01G0519700 PROTEIN"/>
    <property type="match status" value="1"/>
</dbReference>
<keyword evidence="3" id="KW-1185">Reference proteome</keyword>
<sequence>MAIGRRRGAEPPELGRTAFAAPCTGGTYETAEQARAACTEYAHNVGFEIRNNTSKKLASGVVKPRDKKKADADNQDPVLRRTRSTIKTGCGAHIRIHRDYSAGAITLKVGRAVHEHNHELLTPKQRAVLWREVPAGNRATLLEFEAANILICEMMAILVTHRRTTVPRLGYTARDVRNFLVRNRQYKIANHALDMLAAFKAEQDSQTFRLA</sequence>
<reference evidence="2" key="1">
    <citation type="submission" date="2016-03" db="EMBL/GenBank/DDBJ databases">
        <title>Mechanisms controlling the formation of the plant cell surface in tip-growing cells are functionally conserved among land plants.</title>
        <authorList>
            <person name="Honkanen S."/>
            <person name="Jones V.A."/>
            <person name="Morieri G."/>
            <person name="Champion C."/>
            <person name="Hetherington A.J."/>
            <person name="Kelly S."/>
            <person name="Saint-Marcoux D."/>
            <person name="Proust H."/>
            <person name="Prescott H."/>
            <person name="Dolan L."/>
        </authorList>
    </citation>
    <scope>NUCLEOTIDE SEQUENCE [LARGE SCALE GENOMIC DNA]</scope>
    <source>
        <tissue evidence="2">Whole gametophyte</tissue>
    </source>
</reference>
<dbReference type="InterPro" id="IPR004330">
    <property type="entry name" value="FAR1_DNA_bnd_dom"/>
</dbReference>
<feature type="domain" description="FAR1" evidence="1">
    <location>
        <begin position="40"/>
        <end position="121"/>
    </location>
</feature>
<evidence type="ECO:0000313" key="2">
    <source>
        <dbReference type="EMBL" id="OAE29419.1"/>
    </source>
</evidence>
<proteinExistence type="predicted"/>
<dbReference type="AlphaFoldDB" id="A0A176W8S3"/>
<accession>A0A176W8S3</accession>
<protein>
    <recommendedName>
        <fullName evidence="1">FAR1 domain-containing protein</fullName>
    </recommendedName>
</protein>
<dbReference type="Proteomes" id="UP000077202">
    <property type="component" value="Unassembled WGS sequence"/>
</dbReference>
<dbReference type="EMBL" id="LVLJ01001468">
    <property type="protein sequence ID" value="OAE29419.1"/>
    <property type="molecule type" value="Genomic_DNA"/>
</dbReference>
<gene>
    <name evidence="2" type="ORF">AXG93_2090s1260</name>
</gene>